<keyword evidence="2" id="KW-0680">Restriction system</keyword>
<dbReference type="Proteomes" id="UP000054874">
    <property type="component" value="Unassembled WGS sequence"/>
</dbReference>
<dbReference type="STRING" id="290052.ASU35_15685"/>
<sequence length="290" mass="33384">MFEDDLKVFIENQLSNMARNVSKNSDKNIEKRGNNPFVLFEGVEEKYMAVGRSLDSQLGTRLQKIAFYIARYRFGFEKVPNVIMFSDNEDKLTMTLVSYPIEWGMTQKVCWGNDLMTTMSKTLQKKYENSTDDFFVSETSFTGINVDEMKRIFLSAFEEANRNEIEGKSIPYDLLFIDTNGGFHVYEIKAGGNLDTKNKIGNGNEVLRLEQLFSFISNCNSKFATCYNNRGEGNAPEGSIFSILDDQHKVIGKEFWEEILPEDLTYERFIQLYATSFRDARVREIIATGQ</sequence>
<accession>A0A0V8QAR9</accession>
<organism evidence="7 8">
    <name type="scientific">Acetivibrio ethanolgignens</name>
    <dbReference type="NCBI Taxonomy" id="290052"/>
    <lineage>
        <taxon>Bacteria</taxon>
        <taxon>Bacillati</taxon>
        <taxon>Bacillota</taxon>
        <taxon>Clostridia</taxon>
        <taxon>Eubacteriales</taxon>
        <taxon>Oscillospiraceae</taxon>
        <taxon>Acetivibrio</taxon>
    </lineage>
</organism>
<keyword evidence="3" id="KW-0255">Endonuclease</keyword>
<gene>
    <name evidence="7" type="ORF">ASU35_15685</name>
</gene>
<name>A0A0V8QAR9_9FIRM</name>
<evidence type="ECO:0000256" key="2">
    <source>
        <dbReference type="ARBA" id="ARBA00022747"/>
    </source>
</evidence>
<evidence type="ECO:0000313" key="7">
    <source>
        <dbReference type="EMBL" id="KSV57677.1"/>
    </source>
</evidence>
<evidence type="ECO:0000256" key="4">
    <source>
        <dbReference type="ARBA" id="ARBA00022801"/>
    </source>
</evidence>
<evidence type="ECO:0000313" key="8">
    <source>
        <dbReference type="Proteomes" id="UP000054874"/>
    </source>
</evidence>
<comment type="catalytic activity">
    <reaction evidence="5">
        <text>Endonucleolytic cleavage of DNA to give specific double-stranded fragments with terminal 5'-phosphates.</text>
        <dbReference type="EC" id="3.1.21.4"/>
    </reaction>
</comment>
<dbReference type="GO" id="GO:0009036">
    <property type="term" value="F:type II site-specific deoxyribonuclease activity"/>
    <property type="evidence" value="ECO:0007669"/>
    <property type="project" value="InterPro"/>
</dbReference>
<dbReference type="Pfam" id="PF09520">
    <property type="entry name" value="RE_TdeIII"/>
    <property type="match status" value="1"/>
</dbReference>
<dbReference type="GO" id="GO:0003677">
    <property type="term" value="F:DNA binding"/>
    <property type="evidence" value="ECO:0007669"/>
    <property type="project" value="InterPro"/>
</dbReference>
<keyword evidence="4" id="KW-0378">Hydrolase</keyword>
<protein>
    <recommendedName>
        <fullName evidence="6">type II site-specific deoxyribonuclease</fullName>
        <ecNumber evidence="6">3.1.21.4</ecNumber>
    </recommendedName>
</protein>
<dbReference type="EC" id="3.1.21.4" evidence="6"/>
<evidence type="ECO:0000256" key="5">
    <source>
        <dbReference type="ARBA" id="ARBA00093760"/>
    </source>
</evidence>
<evidence type="ECO:0000256" key="3">
    <source>
        <dbReference type="ARBA" id="ARBA00022759"/>
    </source>
</evidence>
<keyword evidence="1" id="KW-0540">Nuclease</keyword>
<dbReference type="RefSeq" id="WP_058354085.1">
    <property type="nucleotide sequence ID" value="NZ_CABMMD010000207.1"/>
</dbReference>
<dbReference type="AlphaFoldDB" id="A0A0V8QAR9"/>
<reference evidence="7 8" key="1">
    <citation type="submission" date="2015-11" db="EMBL/GenBank/DDBJ databases">
        <title>Butyribacter intestini gen. nov., sp. nov., a butyric acid-producing bacterium of the family Lachnospiraceae isolated from the human faeces.</title>
        <authorList>
            <person name="Zou Y."/>
            <person name="Xue W."/>
            <person name="Luo G."/>
            <person name="Lv M."/>
        </authorList>
    </citation>
    <scope>NUCLEOTIDE SEQUENCE [LARGE SCALE GENOMIC DNA]</scope>
    <source>
        <strain evidence="7 8">ACET-33324</strain>
    </source>
</reference>
<evidence type="ECO:0000256" key="1">
    <source>
        <dbReference type="ARBA" id="ARBA00022722"/>
    </source>
</evidence>
<dbReference type="EMBL" id="LNAM01000207">
    <property type="protein sequence ID" value="KSV57677.1"/>
    <property type="molecule type" value="Genomic_DNA"/>
</dbReference>
<dbReference type="OrthoDB" id="9842138at2"/>
<comment type="caution">
    <text evidence="7">The sequence shown here is derived from an EMBL/GenBank/DDBJ whole genome shotgun (WGS) entry which is preliminary data.</text>
</comment>
<dbReference type="GO" id="GO:0009307">
    <property type="term" value="P:DNA restriction-modification system"/>
    <property type="evidence" value="ECO:0007669"/>
    <property type="project" value="InterPro"/>
</dbReference>
<keyword evidence="8" id="KW-1185">Reference proteome</keyword>
<evidence type="ECO:0000256" key="6">
    <source>
        <dbReference type="ARBA" id="ARBA00093790"/>
    </source>
</evidence>
<proteinExistence type="predicted"/>
<dbReference type="InterPro" id="IPR019045">
    <property type="entry name" value="Restrct_endonuc_II_HinfI"/>
</dbReference>